<dbReference type="GO" id="GO:0006813">
    <property type="term" value="P:potassium ion transport"/>
    <property type="evidence" value="ECO:0007669"/>
    <property type="project" value="InterPro"/>
</dbReference>
<dbReference type="Gene3D" id="3.30.70.1450">
    <property type="entry name" value="Regulator of K+ conductance, C-terminal domain"/>
    <property type="match status" value="1"/>
</dbReference>
<keyword evidence="4" id="KW-1185">Reference proteome</keyword>
<dbReference type="PROSITE" id="PS51201">
    <property type="entry name" value="RCK_N"/>
    <property type="match status" value="1"/>
</dbReference>
<evidence type="ECO:0000259" key="2">
    <source>
        <dbReference type="PROSITE" id="PS51202"/>
    </source>
</evidence>
<dbReference type="EMBL" id="FNQR01000014">
    <property type="protein sequence ID" value="SEB05778.1"/>
    <property type="molecule type" value="Genomic_DNA"/>
</dbReference>
<evidence type="ECO:0000313" key="3">
    <source>
        <dbReference type="EMBL" id="SEB05778.1"/>
    </source>
</evidence>
<accession>A0A1H4GA70</accession>
<dbReference type="SUPFAM" id="SSF51735">
    <property type="entry name" value="NAD(P)-binding Rossmann-fold domains"/>
    <property type="match status" value="1"/>
</dbReference>
<dbReference type="AlphaFoldDB" id="A0A1H4GA70"/>
<proteinExistence type="predicted"/>
<dbReference type="InterPro" id="IPR036291">
    <property type="entry name" value="NAD(P)-bd_dom_sf"/>
</dbReference>
<evidence type="ECO:0000313" key="4">
    <source>
        <dbReference type="Proteomes" id="UP000198584"/>
    </source>
</evidence>
<dbReference type="OrthoDB" id="9776294at2"/>
<reference evidence="3 4" key="1">
    <citation type="submission" date="2016-10" db="EMBL/GenBank/DDBJ databases">
        <authorList>
            <person name="de Groot N.N."/>
        </authorList>
    </citation>
    <scope>NUCLEOTIDE SEQUENCE [LARGE SCALE GENOMIC DNA]</scope>
    <source>
        <strain evidence="3 4">CCM7597</strain>
    </source>
</reference>
<evidence type="ECO:0000259" key="1">
    <source>
        <dbReference type="PROSITE" id="PS51201"/>
    </source>
</evidence>
<protein>
    <submittedName>
        <fullName evidence="3">Trk system potassium uptake protein TrkA</fullName>
    </submittedName>
</protein>
<dbReference type="PANTHER" id="PTHR43833:SF7">
    <property type="entry name" value="KTR SYSTEM POTASSIUM UPTAKE PROTEIN C"/>
    <property type="match status" value="1"/>
</dbReference>
<dbReference type="STRING" id="571932.SAMN05421743_11488"/>
<dbReference type="Proteomes" id="UP000198584">
    <property type="component" value="Unassembled WGS sequence"/>
</dbReference>
<sequence>MNKIYAVIGLGRFGGSICKTLSKEGYEVLAIDQSEDIVNEYMNIASHAVIADATDKKTLIALGFRNVDHAIVAIGDDIQSSLLATVILKEIGVKKVTTKAISDYHEVILNRIGADIVVQPERDMGKRVANKIISSSVLDYIELSDEYSVVEIVIGREMVGQSLDDLDVRSNFGINILAIKRDKEINISPEPDKLLTEGDVMVLVGADKDIKRFRNHMLDND</sequence>
<dbReference type="PANTHER" id="PTHR43833">
    <property type="entry name" value="POTASSIUM CHANNEL PROTEIN 2-RELATED-RELATED"/>
    <property type="match status" value="1"/>
</dbReference>
<dbReference type="Pfam" id="PF02080">
    <property type="entry name" value="TrkA_C"/>
    <property type="match status" value="1"/>
</dbReference>
<dbReference type="InterPro" id="IPR050721">
    <property type="entry name" value="Trk_Ktr_HKT_K-transport"/>
</dbReference>
<dbReference type="GO" id="GO:0008324">
    <property type="term" value="F:monoatomic cation transmembrane transporter activity"/>
    <property type="evidence" value="ECO:0007669"/>
    <property type="project" value="InterPro"/>
</dbReference>
<dbReference type="Gene3D" id="3.40.50.720">
    <property type="entry name" value="NAD(P)-binding Rossmann-like Domain"/>
    <property type="match status" value="1"/>
</dbReference>
<dbReference type="SUPFAM" id="SSF116726">
    <property type="entry name" value="TrkA C-terminal domain-like"/>
    <property type="match status" value="1"/>
</dbReference>
<dbReference type="InterPro" id="IPR006037">
    <property type="entry name" value="RCK_C"/>
</dbReference>
<gene>
    <name evidence="3" type="ORF">SAMN05421743_11488</name>
</gene>
<feature type="domain" description="RCK C-terminal" evidence="2">
    <location>
        <begin position="135"/>
        <end position="219"/>
    </location>
</feature>
<organism evidence="3 4">
    <name type="scientific">Thalassobacillus cyri</name>
    <dbReference type="NCBI Taxonomy" id="571932"/>
    <lineage>
        <taxon>Bacteria</taxon>
        <taxon>Bacillati</taxon>
        <taxon>Bacillota</taxon>
        <taxon>Bacilli</taxon>
        <taxon>Bacillales</taxon>
        <taxon>Bacillaceae</taxon>
        <taxon>Thalassobacillus</taxon>
    </lineage>
</organism>
<dbReference type="RefSeq" id="WP_093045906.1">
    <property type="nucleotide sequence ID" value="NZ_FNQR01000014.1"/>
</dbReference>
<name>A0A1H4GA70_9BACI</name>
<dbReference type="InterPro" id="IPR036721">
    <property type="entry name" value="RCK_C_sf"/>
</dbReference>
<feature type="domain" description="RCK N-terminal" evidence="1">
    <location>
        <begin position="2"/>
        <end position="118"/>
    </location>
</feature>
<dbReference type="InterPro" id="IPR003148">
    <property type="entry name" value="RCK_N"/>
</dbReference>
<dbReference type="PROSITE" id="PS51202">
    <property type="entry name" value="RCK_C"/>
    <property type="match status" value="1"/>
</dbReference>
<dbReference type="Pfam" id="PF02254">
    <property type="entry name" value="TrkA_N"/>
    <property type="match status" value="1"/>
</dbReference>